<sequence length="96" mass="11223">YLFLCPREDLHSDDPTSFRHPDCPAYWSLDSTGVERLSAEEAKNLRFPSFEFAVTAYVYSWDASVYDGLRQFYEAKGFDPYSQDVARQLGYQLYEL</sequence>
<organism evidence="1 2">
    <name type="scientific">Mycena rosella</name>
    <name type="common">Pink bonnet</name>
    <name type="synonym">Agaricus rosellus</name>
    <dbReference type="NCBI Taxonomy" id="1033263"/>
    <lineage>
        <taxon>Eukaryota</taxon>
        <taxon>Fungi</taxon>
        <taxon>Dikarya</taxon>
        <taxon>Basidiomycota</taxon>
        <taxon>Agaricomycotina</taxon>
        <taxon>Agaricomycetes</taxon>
        <taxon>Agaricomycetidae</taxon>
        <taxon>Agaricales</taxon>
        <taxon>Marasmiineae</taxon>
        <taxon>Mycenaceae</taxon>
        <taxon>Mycena</taxon>
    </lineage>
</organism>
<evidence type="ECO:0000313" key="2">
    <source>
        <dbReference type="Proteomes" id="UP001221757"/>
    </source>
</evidence>
<evidence type="ECO:0000313" key="1">
    <source>
        <dbReference type="EMBL" id="KAJ7687130.1"/>
    </source>
</evidence>
<accession>A0AAD7DDY3</accession>
<dbReference type="Proteomes" id="UP001221757">
    <property type="component" value="Unassembled WGS sequence"/>
</dbReference>
<proteinExistence type="predicted"/>
<dbReference type="EMBL" id="JARKIE010000090">
    <property type="protein sequence ID" value="KAJ7687130.1"/>
    <property type="molecule type" value="Genomic_DNA"/>
</dbReference>
<dbReference type="AlphaFoldDB" id="A0AAD7DDY3"/>
<feature type="non-terminal residue" evidence="1">
    <location>
        <position position="96"/>
    </location>
</feature>
<gene>
    <name evidence="1" type="ORF">B0H17DRAFT_908156</name>
</gene>
<keyword evidence="2" id="KW-1185">Reference proteome</keyword>
<comment type="caution">
    <text evidence="1">The sequence shown here is derived from an EMBL/GenBank/DDBJ whole genome shotgun (WGS) entry which is preliminary data.</text>
</comment>
<reference evidence="1" key="1">
    <citation type="submission" date="2023-03" db="EMBL/GenBank/DDBJ databases">
        <title>Massive genome expansion in bonnet fungi (Mycena s.s.) driven by repeated elements and novel gene families across ecological guilds.</title>
        <authorList>
            <consortium name="Lawrence Berkeley National Laboratory"/>
            <person name="Harder C.B."/>
            <person name="Miyauchi S."/>
            <person name="Viragh M."/>
            <person name="Kuo A."/>
            <person name="Thoen E."/>
            <person name="Andreopoulos B."/>
            <person name="Lu D."/>
            <person name="Skrede I."/>
            <person name="Drula E."/>
            <person name="Henrissat B."/>
            <person name="Morin E."/>
            <person name="Kohler A."/>
            <person name="Barry K."/>
            <person name="LaButti K."/>
            <person name="Morin E."/>
            <person name="Salamov A."/>
            <person name="Lipzen A."/>
            <person name="Mereny Z."/>
            <person name="Hegedus B."/>
            <person name="Baldrian P."/>
            <person name="Stursova M."/>
            <person name="Weitz H."/>
            <person name="Taylor A."/>
            <person name="Grigoriev I.V."/>
            <person name="Nagy L.G."/>
            <person name="Martin F."/>
            <person name="Kauserud H."/>
        </authorList>
    </citation>
    <scope>NUCLEOTIDE SEQUENCE</scope>
    <source>
        <strain evidence="1">CBHHK067</strain>
    </source>
</reference>
<feature type="non-terminal residue" evidence="1">
    <location>
        <position position="1"/>
    </location>
</feature>
<name>A0AAD7DDY3_MYCRO</name>
<protein>
    <submittedName>
        <fullName evidence="1">Uncharacterized protein</fullName>
    </submittedName>
</protein>